<keyword evidence="8" id="KW-0328">Glycosyltransferase</keyword>
<dbReference type="GO" id="GO:0005737">
    <property type="term" value="C:cytoplasm"/>
    <property type="evidence" value="ECO:0007669"/>
    <property type="project" value="UniProtKB-SubCell"/>
</dbReference>
<evidence type="ECO:0000256" key="6">
    <source>
        <dbReference type="ARBA" id="ARBA00011893"/>
    </source>
</evidence>
<evidence type="ECO:0000313" key="14">
    <source>
        <dbReference type="Proteomes" id="UP001044222"/>
    </source>
</evidence>
<comment type="subcellular location">
    <subcellularLocation>
        <location evidence="2">Cytoplasm</location>
    </subcellularLocation>
</comment>
<dbReference type="InterPro" id="IPR000836">
    <property type="entry name" value="PRTase_dom"/>
</dbReference>
<dbReference type="EMBL" id="JAFIRN010000008">
    <property type="protein sequence ID" value="KAG5843927.1"/>
    <property type="molecule type" value="Genomic_DNA"/>
</dbReference>
<dbReference type="GO" id="GO:0006166">
    <property type="term" value="P:purine ribonucleoside salvage"/>
    <property type="evidence" value="ECO:0007669"/>
    <property type="project" value="UniProtKB-KW"/>
</dbReference>
<evidence type="ECO:0000256" key="1">
    <source>
        <dbReference type="ARBA" id="ARBA00000868"/>
    </source>
</evidence>
<comment type="similarity">
    <text evidence="4">Belongs to the purine/pyrimidine phosphoribosyltransferase family.</text>
</comment>
<evidence type="ECO:0000313" key="13">
    <source>
        <dbReference type="EMBL" id="KAG5843927.1"/>
    </source>
</evidence>
<keyword evidence="7" id="KW-0963">Cytoplasm</keyword>
<reference evidence="13" key="1">
    <citation type="submission" date="2021-01" db="EMBL/GenBank/DDBJ databases">
        <title>A chromosome-scale assembly of European eel, Anguilla anguilla.</title>
        <authorList>
            <person name="Henkel C."/>
            <person name="Jong-Raadsen S.A."/>
            <person name="Dufour S."/>
            <person name="Weltzien F.-A."/>
            <person name="Palstra A.P."/>
            <person name="Pelster B."/>
            <person name="Spaink H.P."/>
            <person name="Van Den Thillart G.E."/>
            <person name="Jansen H."/>
            <person name="Zahm M."/>
            <person name="Klopp C."/>
            <person name="Cedric C."/>
            <person name="Louis A."/>
            <person name="Berthelot C."/>
            <person name="Parey E."/>
            <person name="Roest Crollius H."/>
            <person name="Montfort J."/>
            <person name="Robinson-Rechavi M."/>
            <person name="Bucao C."/>
            <person name="Bouchez O."/>
            <person name="Gislard M."/>
            <person name="Lluch J."/>
            <person name="Milhes M."/>
            <person name="Lampietro C."/>
            <person name="Lopez Roques C."/>
            <person name="Donnadieu C."/>
            <person name="Braasch I."/>
            <person name="Desvignes T."/>
            <person name="Postlethwait J."/>
            <person name="Bobe J."/>
            <person name="Guiguen Y."/>
            <person name="Dirks R."/>
        </authorList>
    </citation>
    <scope>NUCLEOTIDE SEQUENCE</scope>
    <source>
        <strain evidence="13">Tag_6206</strain>
        <tissue evidence="13">Liver</tissue>
    </source>
</reference>
<keyword evidence="9" id="KW-0808">Transferase</keyword>
<dbReference type="CDD" id="cd06223">
    <property type="entry name" value="PRTases_typeI"/>
    <property type="match status" value="1"/>
</dbReference>
<evidence type="ECO:0000256" key="7">
    <source>
        <dbReference type="ARBA" id="ARBA00022490"/>
    </source>
</evidence>
<evidence type="ECO:0000256" key="9">
    <source>
        <dbReference type="ARBA" id="ARBA00022679"/>
    </source>
</evidence>
<dbReference type="PANTHER" id="PTHR11776">
    <property type="entry name" value="ADENINE PHOSPHORIBOSYLTRANSFERASE"/>
    <property type="match status" value="1"/>
</dbReference>
<sequence length="230" mass="25351">MDALSVPKKRGRGWYLLLMAPNTKGNKFAWLDPSRLYCNHQALSDCVKDLIQPFQNESIDLVAGIDAMGFILGSAVATTLCKGFLAIRKAGHLCVQTECQPYSDYSGKDKLMEVRKDVLRPGLRVLLVDQWIETGGTMRAAISLVEKLGATVVGVAAVAIENSEGGRWLKDNYRCSHCIPENLQAQIDRQDLDSFYSLASLTQSTQASHTSMQGNLEKADTSSREVPLRE</sequence>
<organism evidence="13 14">
    <name type="scientific">Anguilla anguilla</name>
    <name type="common">European freshwater eel</name>
    <name type="synonym">Muraena anguilla</name>
    <dbReference type="NCBI Taxonomy" id="7936"/>
    <lineage>
        <taxon>Eukaryota</taxon>
        <taxon>Metazoa</taxon>
        <taxon>Chordata</taxon>
        <taxon>Craniata</taxon>
        <taxon>Vertebrata</taxon>
        <taxon>Euteleostomi</taxon>
        <taxon>Actinopterygii</taxon>
        <taxon>Neopterygii</taxon>
        <taxon>Teleostei</taxon>
        <taxon>Anguilliformes</taxon>
        <taxon>Anguillidae</taxon>
        <taxon>Anguilla</taxon>
    </lineage>
</organism>
<evidence type="ECO:0000256" key="2">
    <source>
        <dbReference type="ARBA" id="ARBA00004496"/>
    </source>
</evidence>
<evidence type="ECO:0000256" key="11">
    <source>
        <dbReference type="SAM" id="MobiDB-lite"/>
    </source>
</evidence>
<feature type="region of interest" description="Disordered" evidence="11">
    <location>
        <begin position="207"/>
        <end position="230"/>
    </location>
</feature>
<evidence type="ECO:0000256" key="5">
    <source>
        <dbReference type="ARBA" id="ARBA00011738"/>
    </source>
</evidence>
<name>A0A9D3RYH9_ANGAN</name>
<comment type="pathway">
    <text evidence="3">Purine metabolism; AMP biosynthesis via salvage pathway; AMP from adenine: step 1/1.</text>
</comment>
<dbReference type="Proteomes" id="UP001044222">
    <property type="component" value="Chromosome 8"/>
</dbReference>
<keyword evidence="14" id="KW-1185">Reference proteome</keyword>
<feature type="domain" description="Phosphoribosyltransferase" evidence="12">
    <location>
        <begin position="52"/>
        <end position="181"/>
    </location>
</feature>
<evidence type="ECO:0000256" key="8">
    <source>
        <dbReference type="ARBA" id="ARBA00022676"/>
    </source>
</evidence>
<proteinExistence type="inferred from homology"/>
<dbReference type="PANTHER" id="PTHR11776:SF7">
    <property type="entry name" value="PHOSPHORIBOSYLTRANSFERASE DOMAIN-CONTAINING PROTEIN"/>
    <property type="match status" value="1"/>
</dbReference>
<evidence type="ECO:0000256" key="4">
    <source>
        <dbReference type="ARBA" id="ARBA00008391"/>
    </source>
</evidence>
<accession>A0A9D3RYH9</accession>
<evidence type="ECO:0000256" key="10">
    <source>
        <dbReference type="ARBA" id="ARBA00022726"/>
    </source>
</evidence>
<dbReference type="FunFam" id="3.40.50.2020:FF:000069">
    <property type="entry name" value="Zgc:174895"/>
    <property type="match status" value="1"/>
</dbReference>
<dbReference type="OrthoDB" id="363185at2759"/>
<dbReference type="EC" id="2.4.2.7" evidence="6"/>
<evidence type="ECO:0000256" key="3">
    <source>
        <dbReference type="ARBA" id="ARBA00004659"/>
    </source>
</evidence>
<dbReference type="Pfam" id="PF00156">
    <property type="entry name" value="Pribosyltran"/>
    <property type="match status" value="1"/>
</dbReference>
<feature type="compositionally biased region" description="Basic and acidic residues" evidence="11">
    <location>
        <begin position="217"/>
        <end position="230"/>
    </location>
</feature>
<comment type="catalytic activity">
    <reaction evidence="1">
        <text>AMP + diphosphate = 5-phospho-alpha-D-ribose 1-diphosphate + adenine</text>
        <dbReference type="Rhea" id="RHEA:16609"/>
        <dbReference type="ChEBI" id="CHEBI:16708"/>
        <dbReference type="ChEBI" id="CHEBI:33019"/>
        <dbReference type="ChEBI" id="CHEBI:58017"/>
        <dbReference type="ChEBI" id="CHEBI:456215"/>
        <dbReference type="EC" id="2.4.2.7"/>
    </reaction>
</comment>
<dbReference type="Gene3D" id="3.40.50.2020">
    <property type="match status" value="1"/>
</dbReference>
<evidence type="ECO:0000259" key="12">
    <source>
        <dbReference type="Pfam" id="PF00156"/>
    </source>
</evidence>
<dbReference type="InterPro" id="IPR029057">
    <property type="entry name" value="PRTase-like"/>
</dbReference>
<comment type="caution">
    <text evidence="13">The sequence shown here is derived from an EMBL/GenBank/DDBJ whole genome shotgun (WGS) entry which is preliminary data.</text>
</comment>
<dbReference type="SUPFAM" id="SSF53271">
    <property type="entry name" value="PRTase-like"/>
    <property type="match status" value="1"/>
</dbReference>
<dbReference type="GO" id="GO:0003999">
    <property type="term" value="F:adenine phosphoribosyltransferase activity"/>
    <property type="evidence" value="ECO:0007669"/>
    <property type="project" value="UniProtKB-EC"/>
</dbReference>
<comment type="subunit">
    <text evidence="5">Homodimer.</text>
</comment>
<dbReference type="OMA" id="NQNYTDY"/>
<gene>
    <name evidence="13" type="ORF">ANANG_G00156090</name>
</gene>
<dbReference type="InterPro" id="IPR050120">
    <property type="entry name" value="Adenine_PRTase"/>
</dbReference>
<protein>
    <recommendedName>
        <fullName evidence="6">adenine phosphoribosyltransferase</fullName>
        <ecNumber evidence="6">2.4.2.7</ecNumber>
    </recommendedName>
</protein>
<keyword evidence="10" id="KW-0660">Purine salvage</keyword>
<dbReference type="AlphaFoldDB" id="A0A9D3RYH9"/>